<dbReference type="PANTHER" id="PTHR37017:SF10">
    <property type="entry name" value="AB HYDROLASE-1 DOMAIN-CONTAINING PROTEIN"/>
    <property type="match status" value="1"/>
</dbReference>
<dbReference type="Gene3D" id="3.40.50.1820">
    <property type="entry name" value="alpha/beta hydrolase"/>
    <property type="match status" value="1"/>
</dbReference>
<dbReference type="OrthoDB" id="408373at2759"/>
<dbReference type="InterPro" id="IPR052897">
    <property type="entry name" value="Sec-Metab_Biosynth_Hydrolase"/>
</dbReference>
<dbReference type="OMA" id="MPYFEHE"/>
<dbReference type="EMBL" id="CDMC01000012">
    <property type="protein sequence ID" value="CEL08637.1"/>
    <property type="molecule type" value="Genomic_DNA"/>
</dbReference>
<feature type="domain" description="AB hydrolase-1" evidence="1">
    <location>
        <begin position="39"/>
        <end position="276"/>
    </location>
</feature>
<dbReference type="InterPro" id="IPR000073">
    <property type="entry name" value="AB_hydrolase_1"/>
</dbReference>
<dbReference type="SUPFAM" id="SSF53474">
    <property type="entry name" value="alpha/beta-Hydrolases"/>
    <property type="match status" value="1"/>
</dbReference>
<dbReference type="Pfam" id="PF12697">
    <property type="entry name" value="Abhydrolase_6"/>
    <property type="match status" value="1"/>
</dbReference>
<proteinExistence type="predicted"/>
<dbReference type="PANTHER" id="PTHR37017">
    <property type="entry name" value="AB HYDROLASE-1 DOMAIN-CONTAINING PROTEIN-RELATED"/>
    <property type="match status" value="1"/>
</dbReference>
<evidence type="ECO:0000313" key="3">
    <source>
        <dbReference type="Proteomes" id="UP000054771"/>
    </source>
</evidence>
<dbReference type="AlphaFoldDB" id="A0A0U5GCD3"/>
<accession>A0A0U5GCD3</accession>
<sequence length="286" mass="31688">MRCPLWRPTTLFSFLHPVLLPHQPNLQLSTMSSNTKLLLVILPGAFHTPESYRRITEPLLSKGYEVLAVDYLVTARSSEPDPNPTLSFIDDAAALREKLIPLFNEGREAVLISHSYGSLPATHTAVGQTTVERNERGERGGVAAVINIAGFAFPARGRNIMGEESETPTMPYQVVENGITHLRPTAKPLFFSGLPQEDVDAEWERLALKQTRKSMTDFPEYIESEIQCPKTYILCEEDQAVPPAFQEHMAGVGGYKVVRVKSGHSPFLSIPGEIVRIVEDVVGKLP</sequence>
<gene>
    <name evidence="2" type="ORF">ASPCAL11784</name>
</gene>
<organism evidence="2 3">
    <name type="scientific">Aspergillus calidoustus</name>
    <dbReference type="NCBI Taxonomy" id="454130"/>
    <lineage>
        <taxon>Eukaryota</taxon>
        <taxon>Fungi</taxon>
        <taxon>Dikarya</taxon>
        <taxon>Ascomycota</taxon>
        <taxon>Pezizomycotina</taxon>
        <taxon>Eurotiomycetes</taxon>
        <taxon>Eurotiomycetidae</taxon>
        <taxon>Eurotiales</taxon>
        <taxon>Aspergillaceae</taxon>
        <taxon>Aspergillus</taxon>
        <taxon>Aspergillus subgen. Nidulantes</taxon>
    </lineage>
</organism>
<dbReference type="Proteomes" id="UP000054771">
    <property type="component" value="Unassembled WGS sequence"/>
</dbReference>
<protein>
    <recommendedName>
        <fullName evidence="1">AB hydrolase-1 domain-containing protein</fullName>
    </recommendedName>
</protein>
<evidence type="ECO:0000313" key="2">
    <source>
        <dbReference type="EMBL" id="CEL08637.1"/>
    </source>
</evidence>
<dbReference type="InterPro" id="IPR029058">
    <property type="entry name" value="AB_hydrolase_fold"/>
</dbReference>
<name>A0A0U5GCD3_ASPCI</name>
<reference evidence="3" key="1">
    <citation type="journal article" date="2016" name="Genome Announc.">
        <title>Draft genome sequences of fungus Aspergillus calidoustus.</title>
        <authorList>
            <person name="Horn F."/>
            <person name="Linde J."/>
            <person name="Mattern D.J."/>
            <person name="Walther G."/>
            <person name="Guthke R."/>
            <person name="Scherlach K."/>
            <person name="Martin K."/>
            <person name="Brakhage A.A."/>
            <person name="Petzke L."/>
            <person name="Valiante V."/>
        </authorList>
    </citation>
    <scope>NUCLEOTIDE SEQUENCE [LARGE SCALE GENOMIC DNA]</scope>
    <source>
        <strain evidence="3">SF006504</strain>
    </source>
</reference>
<keyword evidence="3" id="KW-1185">Reference proteome</keyword>
<evidence type="ECO:0000259" key="1">
    <source>
        <dbReference type="Pfam" id="PF12697"/>
    </source>
</evidence>